<gene>
    <name evidence="1" type="ORF">DWW35_13575</name>
</gene>
<dbReference type="EMBL" id="QRYP01000051">
    <property type="protein sequence ID" value="RGU91467.1"/>
    <property type="molecule type" value="Genomic_DNA"/>
</dbReference>
<name>A0AA92W3C9_9BACT</name>
<organism evidence="1 2">
    <name type="scientific">Segatella copri</name>
    <dbReference type="NCBI Taxonomy" id="165179"/>
    <lineage>
        <taxon>Bacteria</taxon>
        <taxon>Pseudomonadati</taxon>
        <taxon>Bacteroidota</taxon>
        <taxon>Bacteroidia</taxon>
        <taxon>Bacteroidales</taxon>
        <taxon>Prevotellaceae</taxon>
        <taxon>Segatella</taxon>
    </lineage>
</organism>
<dbReference type="RefSeq" id="WP_118081679.1">
    <property type="nucleotide sequence ID" value="NZ_QRYP01000051.1"/>
</dbReference>
<comment type="caution">
    <text evidence="1">The sequence shown here is derived from an EMBL/GenBank/DDBJ whole genome shotgun (WGS) entry which is preliminary data.</text>
</comment>
<accession>A0AA92W3C9</accession>
<dbReference type="Proteomes" id="UP000285236">
    <property type="component" value="Unassembled WGS sequence"/>
</dbReference>
<dbReference type="AlphaFoldDB" id="A0AA92W3C9"/>
<evidence type="ECO:0000313" key="1">
    <source>
        <dbReference type="EMBL" id="RGU91467.1"/>
    </source>
</evidence>
<reference evidence="1 2" key="1">
    <citation type="submission" date="2018-08" db="EMBL/GenBank/DDBJ databases">
        <title>A genome reference for cultivated species of the human gut microbiota.</title>
        <authorList>
            <person name="Zou Y."/>
            <person name="Xue W."/>
            <person name="Luo G."/>
        </authorList>
    </citation>
    <scope>NUCLEOTIDE SEQUENCE [LARGE SCALE GENOMIC DNA]</scope>
    <source>
        <strain evidence="1 2">AF15-25</strain>
    </source>
</reference>
<sequence>MAQMNLTPLDDVLDKLFGKVGTPKRDAFESDVDEALHAYRLEKAVKNTRIEQNKPLD</sequence>
<proteinExistence type="predicted"/>
<protein>
    <submittedName>
        <fullName evidence="1">XRE family transcriptional regulator</fullName>
    </submittedName>
</protein>
<evidence type="ECO:0000313" key="2">
    <source>
        <dbReference type="Proteomes" id="UP000285236"/>
    </source>
</evidence>